<dbReference type="Proteomes" id="UP000249696">
    <property type="component" value="Unassembled WGS sequence"/>
</dbReference>
<name>A0A327QZI3_9FLAO</name>
<feature type="transmembrane region" description="Helical" evidence="1">
    <location>
        <begin position="6"/>
        <end position="25"/>
    </location>
</feature>
<comment type="caution">
    <text evidence="2">The sequence shown here is derived from an EMBL/GenBank/DDBJ whole genome shotgun (WGS) entry which is preliminary data.</text>
</comment>
<evidence type="ECO:0000313" key="3">
    <source>
        <dbReference type="Proteomes" id="UP000249696"/>
    </source>
</evidence>
<dbReference type="RefSeq" id="WP_111625302.1">
    <property type="nucleotide sequence ID" value="NZ_QLLN01000009.1"/>
</dbReference>
<dbReference type="AlphaFoldDB" id="A0A327QZI3"/>
<dbReference type="EMBL" id="QLLN01000009">
    <property type="protein sequence ID" value="RAJ07067.1"/>
    <property type="molecule type" value="Genomic_DNA"/>
</dbReference>
<keyword evidence="1" id="KW-1133">Transmembrane helix</keyword>
<keyword evidence="3" id="KW-1185">Reference proteome</keyword>
<evidence type="ECO:0000256" key="1">
    <source>
        <dbReference type="SAM" id="Phobius"/>
    </source>
</evidence>
<dbReference type="OrthoDB" id="1123055at2"/>
<proteinExistence type="predicted"/>
<accession>A0A327QZI3</accession>
<sequence>MGFLKTILIVLLVYYLLKILAKWFAPKLFRYAAKKTEEHFKEQFEGFAGQQPQEEEQIGDVIIDRKTTKKKNSSKNVGEYIDFEEIE</sequence>
<reference evidence="2 3" key="1">
    <citation type="submission" date="2018-06" db="EMBL/GenBank/DDBJ databases">
        <title>Genomic Encyclopedia of Archaeal and Bacterial Type Strains, Phase II (KMG-II): from individual species to whole genera.</title>
        <authorList>
            <person name="Goeker M."/>
        </authorList>
    </citation>
    <scope>NUCLEOTIDE SEQUENCE [LARGE SCALE GENOMIC DNA]</scope>
    <source>
        <strain evidence="2 3">DSM 23522</strain>
    </source>
</reference>
<protein>
    <submittedName>
        <fullName evidence="2">Uncharacterized protein DUF4834</fullName>
    </submittedName>
</protein>
<dbReference type="InterPro" id="IPR032272">
    <property type="entry name" value="DUF4834"/>
</dbReference>
<dbReference type="Pfam" id="PF16118">
    <property type="entry name" value="DUF4834"/>
    <property type="match status" value="1"/>
</dbReference>
<gene>
    <name evidence="2" type="ORF">LV92_03969</name>
</gene>
<evidence type="ECO:0000313" key="2">
    <source>
        <dbReference type="EMBL" id="RAJ07067.1"/>
    </source>
</evidence>
<keyword evidence="1" id="KW-0812">Transmembrane</keyword>
<keyword evidence="1" id="KW-0472">Membrane</keyword>
<organism evidence="2 3">
    <name type="scientific">Arenibacter echinorum</name>
    <dbReference type="NCBI Taxonomy" id="440515"/>
    <lineage>
        <taxon>Bacteria</taxon>
        <taxon>Pseudomonadati</taxon>
        <taxon>Bacteroidota</taxon>
        <taxon>Flavobacteriia</taxon>
        <taxon>Flavobacteriales</taxon>
        <taxon>Flavobacteriaceae</taxon>
        <taxon>Arenibacter</taxon>
    </lineage>
</organism>